<dbReference type="Pfam" id="PF06338">
    <property type="entry name" value="ComK"/>
    <property type="match status" value="1"/>
</dbReference>
<sequence>MEQWKTEFEVSPYTLAILAEETDEGDLISFIVEKNESFYVKESPKKIIDQACKFFGSSLRGRQDGTKDVCGITHKAPIAIDPASGMYFFPTTSPQNKLCSWIAHSHIDYIKRSDDNLRTIIAFTNQKAVALVVSQGSIGNQIQRTAQFRYKLNERLQYSPRHGSHEQVAEPFG</sequence>
<keyword evidence="2" id="KW-1185">Reference proteome</keyword>
<dbReference type="EMBL" id="JBHLTP010000004">
    <property type="protein sequence ID" value="MFC0523541.1"/>
    <property type="molecule type" value="Genomic_DNA"/>
</dbReference>
<organism evidence="1 2">
    <name type="scientific">Pontibacillus salicampi</name>
    <dbReference type="NCBI Taxonomy" id="1449801"/>
    <lineage>
        <taxon>Bacteria</taxon>
        <taxon>Bacillati</taxon>
        <taxon>Bacillota</taxon>
        <taxon>Bacilli</taxon>
        <taxon>Bacillales</taxon>
        <taxon>Bacillaceae</taxon>
        <taxon>Pontibacillus</taxon>
    </lineage>
</organism>
<gene>
    <name evidence="1" type="ORF">ACFFGV_08075</name>
</gene>
<dbReference type="RefSeq" id="WP_377346441.1">
    <property type="nucleotide sequence ID" value="NZ_JBHLTP010000004.1"/>
</dbReference>
<reference evidence="1 2" key="1">
    <citation type="submission" date="2024-09" db="EMBL/GenBank/DDBJ databases">
        <authorList>
            <person name="Sun Q."/>
            <person name="Mori K."/>
        </authorList>
    </citation>
    <scope>NUCLEOTIDE SEQUENCE [LARGE SCALE GENOMIC DNA]</scope>
    <source>
        <strain evidence="1 2">NCAIM B.02529</strain>
    </source>
</reference>
<dbReference type="PIRSF" id="PIRSF011560">
    <property type="entry name" value="ComK"/>
    <property type="match status" value="1"/>
</dbReference>
<name>A0ABV6LMA1_9BACI</name>
<protein>
    <submittedName>
        <fullName evidence="1">Competence protein ComK</fullName>
    </submittedName>
</protein>
<dbReference type="InterPro" id="IPR010461">
    <property type="entry name" value="ComK"/>
</dbReference>
<proteinExistence type="predicted"/>
<dbReference type="Proteomes" id="UP001589836">
    <property type="component" value="Unassembled WGS sequence"/>
</dbReference>
<comment type="caution">
    <text evidence="1">The sequence shown here is derived from an EMBL/GenBank/DDBJ whole genome shotgun (WGS) entry which is preliminary data.</text>
</comment>
<accession>A0ABV6LMA1</accession>
<evidence type="ECO:0000313" key="2">
    <source>
        <dbReference type="Proteomes" id="UP001589836"/>
    </source>
</evidence>
<evidence type="ECO:0000313" key="1">
    <source>
        <dbReference type="EMBL" id="MFC0523541.1"/>
    </source>
</evidence>